<accession>A0A0M0JBX2</accession>
<dbReference type="OrthoDB" id="442731at2759"/>
<proteinExistence type="predicted"/>
<evidence type="ECO:0000313" key="1">
    <source>
        <dbReference type="EMBL" id="KOO23960.1"/>
    </source>
</evidence>
<dbReference type="AlphaFoldDB" id="A0A0M0JBX2"/>
<dbReference type="EMBL" id="JWZX01003141">
    <property type="protein sequence ID" value="KOO23960.1"/>
    <property type="molecule type" value="Genomic_DNA"/>
</dbReference>
<name>A0A0M0JBX2_9EUKA</name>
<comment type="caution">
    <text evidence="1">The sequence shown here is derived from an EMBL/GenBank/DDBJ whole genome shotgun (WGS) entry which is preliminary data.</text>
</comment>
<sequence length="206" mass="21811">MILENRVNNTGANQAAMFVKSKLEALTVISSVGVTARATRDFATSSISLAFDVEFHYGELVTTPLNLGSMPPLGLDVSGIAGLISAGLQVVQEGTAPVNFSFPEQQISISASSTVLASLGGGLTISFRNQTTALFPANATASEMRDALMDLETIGEIEVFREEVIEGGAFAGLRWTIRFYADGDPPHMGPQPDLVLNLNNLHGRGL</sequence>
<protein>
    <submittedName>
        <fullName evidence="1">Uncharacterized protein</fullName>
    </submittedName>
</protein>
<keyword evidence="2" id="KW-1185">Reference proteome</keyword>
<organism evidence="1 2">
    <name type="scientific">Chrysochromulina tobinii</name>
    <dbReference type="NCBI Taxonomy" id="1460289"/>
    <lineage>
        <taxon>Eukaryota</taxon>
        <taxon>Haptista</taxon>
        <taxon>Haptophyta</taxon>
        <taxon>Prymnesiophyceae</taxon>
        <taxon>Prymnesiales</taxon>
        <taxon>Chrysochromulinaceae</taxon>
        <taxon>Chrysochromulina</taxon>
    </lineage>
</organism>
<reference evidence="2" key="1">
    <citation type="journal article" date="2015" name="PLoS Genet.">
        <title>Genome Sequence and Transcriptome Analyses of Chrysochromulina tobin: Metabolic Tools for Enhanced Algal Fitness in the Prominent Order Prymnesiales (Haptophyceae).</title>
        <authorList>
            <person name="Hovde B.T."/>
            <person name="Deodato C.R."/>
            <person name="Hunsperger H.M."/>
            <person name="Ryken S.A."/>
            <person name="Yost W."/>
            <person name="Jha R.K."/>
            <person name="Patterson J."/>
            <person name="Monnat R.J. Jr."/>
            <person name="Barlow S.B."/>
            <person name="Starkenburg S.R."/>
            <person name="Cattolico R.A."/>
        </authorList>
    </citation>
    <scope>NUCLEOTIDE SEQUENCE</scope>
    <source>
        <strain evidence="2">CCMP291</strain>
    </source>
</reference>
<dbReference type="Proteomes" id="UP000037460">
    <property type="component" value="Unassembled WGS sequence"/>
</dbReference>
<gene>
    <name evidence="1" type="ORF">Ctob_011878</name>
</gene>
<evidence type="ECO:0000313" key="2">
    <source>
        <dbReference type="Proteomes" id="UP000037460"/>
    </source>
</evidence>